<feature type="compositionally biased region" description="Acidic residues" evidence="2">
    <location>
        <begin position="651"/>
        <end position="667"/>
    </location>
</feature>
<feature type="region of interest" description="Disordered" evidence="2">
    <location>
        <begin position="618"/>
        <end position="683"/>
    </location>
</feature>
<dbReference type="InterPro" id="IPR001926">
    <property type="entry name" value="TrpB-like_PALP"/>
</dbReference>
<feature type="compositionally biased region" description="Low complexity" evidence="2">
    <location>
        <begin position="670"/>
        <end position="679"/>
    </location>
</feature>
<evidence type="ECO:0000256" key="3">
    <source>
        <dbReference type="SAM" id="Phobius"/>
    </source>
</evidence>
<keyword evidence="3" id="KW-1133">Transmembrane helix</keyword>
<dbReference type="Pfam" id="PF09418">
    <property type="entry name" value="DUF2009"/>
    <property type="match status" value="1"/>
</dbReference>
<keyword evidence="3" id="KW-0812">Transmembrane</keyword>
<dbReference type="InterPro" id="IPR036052">
    <property type="entry name" value="TrpB-like_PALP_sf"/>
</dbReference>
<proteinExistence type="predicted"/>
<reference evidence="5 6" key="1">
    <citation type="journal article" date="2020" name="ISME J.">
        <title>Uncovering the hidden diversity of litter-decomposition mechanisms in mushroom-forming fungi.</title>
        <authorList>
            <person name="Floudas D."/>
            <person name="Bentzer J."/>
            <person name="Ahren D."/>
            <person name="Johansson T."/>
            <person name="Persson P."/>
            <person name="Tunlid A."/>
        </authorList>
    </citation>
    <scope>NUCLEOTIDE SEQUENCE [LARGE SCALE GENOMIC DNA]</scope>
    <source>
        <strain evidence="5 6">CBS 406.79</strain>
    </source>
</reference>
<dbReference type="Pfam" id="PF22586">
    <property type="entry name" value="ANCHR-like_BBOX"/>
    <property type="match status" value="1"/>
</dbReference>
<dbReference type="Gene3D" id="4.10.640.40">
    <property type="entry name" value="Cytoplasmic polyadenylation element-binding protein, ZZ domain"/>
    <property type="match status" value="1"/>
</dbReference>
<feature type="compositionally biased region" description="Basic and acidic residues" evidence="2">
    <location>
        <begin position="641"/>
        <end position="650"/>
    </location>
</feature>
<dbReference type="InterPro" id="IPR018553">
    <property type="entry name" value="E2_Ub-conjug_enz"/>
</dbReference>
<organism evidence="5 6">
    <name type="scientific">Collybiopsis confluens</name>
    <dbReference type="NCBI Taxonomy" id="2823264"/>
    <lineage>
        <taxon>Eukaryota</taxon>
        <taxon>Fungi</taxon>
        <taxon>Dikarya</taxon>
        <taxon>Basidiomycota</taxon>
        <taxon>Agaricomycotina</taxon>
        <taxon>Agaricomycetes</taxon>
        <taxon>Agaricomycetidae</taxon>
        <taxon>Agaricales</taxon>
        <taxon>Marasmiineae</taxon>
        <taxon>Omphalotaceae</taxon>
        <taxon>Collybiopsis</taxon>
    </lineage>
</organism>
<dbReference type="GO" id="GO:0008270">
    <property type="term" value="F:zinc ion binding"/>
    <property type="evidence" value="ECO:0007669"/>
    <property type="project" value="UniProtKB-KW"/>
</dbReference>
<dbReference type="SUPFAM" id="SSF57845">
    <property type="entry name" value="B-box zinc-binding domain"/>
    <property type="match status" value="1"/>
</dbReference>
<keyword evidence="1" id="KW-0863">Zinc-finger</keyword>
<feature type="compositionally biased region" description="Polar residues" evidence="2">
    <location>
        <begin position="628"/>
        <end position="640"/>
    </location>
</feature>
<dbReference type="PANTHER" id="PTHR31560">
    <property type="entry name" value="UPF0652 PROTEIN C16A11.03C-RELATED"/>
    <property type="match status" value="1"/>
</dbReference>
<comment type="caution">
    <text evidence="5">The sequence shown here is derived from an EMBL/GenBank/DDBJ whole genome shotgun (WGS) entry which is preliminary data.</text>
</comment>
<keyword evidence="6" id="KW-1185">Reference proteome</keyword>
<dbReference type="SMART" id="SM00336">
    <property type="entry name" value="BBOX"/>
    <property type="match status" value="1"/>
</dbReference>
<evidence type="ECO:0000256" key="2">
    <source>
        <dbReference type="SAM" id="MobiDB-lite"/>
    </source>
</evidence>
<dbReference type="OrthoDB" id="406045at2759"/>
<dbReference type="InterPro" id="IPR000315">
    <property type="entry name" value="Znf_B-box"/>
</dbReference>
<keyword evidence="1" id="KW-0862">Zinc</keyword>
<dbReference type="PANTHER" id="PTHR31560:SF0">
    <property type="entry name" value="UPF0652 PROTEIN C22H10.08"/>
    <property type="match status" value="1"/>
</dbReference>
<sequence length="1151" mass="128751">MSWWSRIHIRHLLYGVLLGFSVSLTSSSVANFLQARRRKRLEANFEPRPIELRSDEILSGVTGLIGNTPLIRINSLSNALGVEILGKAEFLNPGAASRIALLYAVWFGCSNYDPRKLILVLLSVIDDAETAGLLHPYTGSRIFEGTVGSTGISIATIARARGYDVTIIMPDDVAEEKVKALHALGADVERVRPTSIVDKNQYVVSAELAFTRYNRLMAKLFQNVARQRALEFGRRSHSDRPHLAQAPSSMVVSITGDEVNSDDLLSKPRGFFADQFENRSNHDAHYEETGPEIWRQTNGSVDAFVSGAGTGGTVAGVGRYLKSRKDEIIVAISDPEGSGLYNKIKHGVMFDYKESEGTKRRHQVDTVVEGIGINRLTGNVSLALPILNDAFRITDAEAVAMSRYLVQHDGLFLGSSSACNLVACVKLARKMEWKAGQTIVTILYSSSIGDVMYTEKRGRYGPASSLPFTMKNRNGEEKLADKNSPAKVVEIDIVEKFFSARVQSRGVANLDDTETIFCSRTSVVTQARLGRPFPSLPLPNMVQVNGGISLDKILSEDHDAIEDTLDSTMANRWDEENTDKPVAEGYCIECEDQPALIFCEDCTDAYCDVCFAAQHRKGSRKSHKTKPVQGTQKPAQNSLETAEKKTKDGDMEVVDDDDSSEEWEEPMADPSQPSAPQPATGSTVGEWFVERAKHIPVRLNLGDRKFLRLLEAALSVSEYTDKIDTLSFGQSKAKRIVAQIKELCAIMSGLLLSADYKAGQELFQDRDFQANEEFYQTVFELGRRHKIMNPDKMRTTYGKLIYLLQDSQAPEIKELLGFTCVKPITTVYSILKENDALDILRDDLINAATQEITSQGRSRREIQREIQKKERAIEALSSRYQRRGASQETLRQCLYSIGDNHAFLRVNRDPCERMIQYLKDYFHPTQAKDPKRSLAIRSGKGGARLSHDHSKQYAYVIQSLTLWRGILHDMFHLWSLAEEDLLSDSISYRLRDTGQGLNRVQASPKTSRLMHTILHNAQKSVGFWVGSSVIHMGDHNVPNALLFIDKYTQIYRILLPICNTLAQIPQLVADKPALRSYIEDDFGSTENLIREILVDFFRHAFDGSGADNFYDAGSCIDGRLTSAWNWCSTLEKKRFFPVFLLTGFVGFDGDW</sequence>
<dbReference type="AlphaFoldDB" id="A0A8H5I0Z0"/>
<keyword evidence="3" id="KW-0472">Membrane</keyword>
<evidence type="ECO:0000256" key="1">
    <source>
        <dbReference type="PROSITE-ProRule" id="PRU00024"/>
    </source>
</evidence>
<dbReference type="Proteomes" id="UP000518752">
    <property type="component" value="Unassembled WGS sequence"/>
</dbReference>
<evidence type="ECO:0000313" key="6">
    <source>
        <dbReference type="Proteomes" id="UP000518752"/>
    </source>
</evidence>
<dbReference type="Pfam" id="PF00291">
    <property type="entry name" value="PALP"/>
    <property type="match status" value="2"/>
</dbReference>
<evidence type="ECO:0000259" key="4">
    <source>
        <dbReference type="PROSITE" id="PS50119"/>
    </source>
</evidence>
<dbReference type="Gene3D" id="3.40.50.1100">
    <property type="match status" value="4"/>
</dbReference>
<name>A0A8H5I0Z0_9AGAR</name>
<dbReference type="InterPro" id="IPR038446">
    <property type="entry name" value="CEBP_ZZ_sf"/>
</dbReference>
<feature type="domain" description="B box-type" evidence="4">
    <location>
        <begin position="582"/>
        <end position="628"/>
    </location>
</feature>
<keyword evidence="1" id="KW-0479">Metal-binding</keyword>
<evidence type="ECO:0000313" key="5">
    <source>
        <dbReference type="EMBL" id="KAF5393064.1"/>
    </source>
</evidence>
<dbReference type="SUPFAM" id="SSF53686">
    <property type="entry name" value="Tryptophan synthase beta subunit-like PLP-dependent enzymes"/>
    <property type="match status" value="1"/>
</dbReference>
<protein>
    <recommendedName>
        <fullName evidence="4">B box-type domain-containing protein</fullName>
    </recommendedName>
</protein>
<dbReference type="PROSITE" id="PS50119">
    <property type="entry name" value="ZF_BBOX"/>
    <property type="match status" value="1"/>
</dbReference>
<dbReference type="CDD" id="cd01561">
    <property type="entry name" value="CBS_like"/>
    <property type="match status" value="1"/>
</dbReference>
<feature type="transmembrane region" description="Helical" evidence="3">
    <location>
        <begin position="12"/>
        <end position="33"/>
    </location>
</feature>
<dbReference type="CDD" id="cd20208">
    <property type="entry name" value="Bbox1_DUF2009"/>
    <property type="match status" value="1"/>
</dbReference>
<dbReference type="InterPro" id="IPR057668">
    <property type="entry name" value="E2_Ub-conjug_enz_C"/>
</dbReference>
<gene>
    <name evidence="5" type="ORF">D9757_001222</name>
</gene>
<accession>A0A8H5I0Z0</accession>
<dbReference type="EMBL" id="JAACJN010000003">
    <property type="protein sequence ID" value="KAF5393064.1"/>
    <property type="molecule type" value="Genomic_DNA"/>
</dbReference>